<comment type="caution">
    <text evidence="1">The sequence shown here is derived from an EMBL/GenBank/DDBJ whole genome shotgun (WGS) entry which is preliminary data.</text>
</comment>
<dbReference type="Gene3D" id="3.90.660.10">
    <property type="match status" value="1"/>
</dbReference>
<dbReference type="Gene3D" id="3.50.50.60">
    <property type="entry name" value="FAD/NAD(P)-binding domain"/>
    <property type="match status" value="1"/>
</dbReference>
<dbReference type="AlphaFoldDB" id="A0A0J6VUG6"/>
<dbReference type="PANTHER" id="PTHR16128:SF5">
    <property type="entry name" value="FAD_NAD(P)-BINDING OXIDOREDUCTASE FAMILY PROTEIN"/>
    <property type="match status" value="1"/>
</dbReference>
<dbReference type="RefSeq" id="WP_048450658.1">
    <property type="nucleotide sequence ID" value="NZ_LABZ01000059.1"/>
</dbReference>
<dbReference type="SUPFAM" id="SSF51905">
    <property type="entry name" value="FAD/NAD(P)-binding domain"/>
    <property type="match status" value="1"/>
</dbReference>
<dbReference type="PATRIC" id="fig|1187852.3.peg.5650"/>
<evidence type="ECO:0000313" key="2">
    <source>
        <dbReference type="Proteomes" id="UP000036449"/>
    </source>
</evidence>
<sequence length="322" mass="33663">MDRDGTIAIIGAGIAGAAAARRLSEAGRRAVVLDKGRGPGGRMATRRGPDSLRFDHGAQYFTARDPLFAALVEGWTARGVAAAWGEPSGGRPGRHVGTPGMSAPVRDLLDGLDVRCGRAVGRLVRDGRDWRLAEADGAALAEDAAFSAVLLTCPSPQSLALLAGAGHDLPGVAEVRYAPCWTLMLAHDGPPLRDGPVREDRDPDATIAWIAENGSKPGRQGGGTLVAHASPSWSRAHLECEAEDVAGRLVSALRDLMPLGDIRHRAAHRWRYAAVERAVGEPCLFVPGSGLGFAGDGCLGPRVEFAYLSGLALAERVLAEAA</sequence>
<dbReference type="Pfam" id="PF13450">
    <property type="entry name" value="NAD_binding_8"/>
    <property type="match status" value="1"/>
</dbReference>
<gene>
    <name evidence="1" type="ORF">VQ03_09640</name>
</gene>
<dbReference type="PANTHER" id="PTHR16128">
    <property type="entry name" value="FAD/NAD(P)-BINDING OXIDOREDUCTASE FAMILY PROTEIN"/>
    <property type="match status" value="1"/>
</dbReference>
<dbReference type="OrthoDB" id="5792777at2"/>
<organism evidence="1 2">
    <name type="scientific">Methylobacterium tarhaniae</name>
    <dbReference type="NCBI Taxonomy" id="1187852"/>
    <lineage>
        <taxon>Bacteria</taxon>
        <taxon>Pseudomonadati</taxon>
        <taxon>Pseudomonadota</taxon>
        <taxon>Alphaproteobacteria</taxon>
        <taxon>Hyphomicrobiales</taxon>
        <taxon>Methylobacteriaceae</taxon>
        <taxon>Methylobacterium</taxon>
    </lineage>
</organism>
<dbReference type="Proteomes" id="UP000036449">
    <property type="component" value="Unassembled WGS sequence"/>
</dbReference>
<evidence type="ECO:0008006" key="3">
    <source>
        <dbReference type="Google" id="ProtNLM"/>
    </source>
</evidence>
<reference evidence="1 2" key="1">
    <citation type="submission" date="2015-03" db="EMBL/GenBank/DDBJ databases">
        <title>Genome sequencing of Methylobacterium tarhaniae DSM 25844.</title>
        <authorList>
            <person name="Chaudhry V."/>
            <person name="Patil P.B."/>
        </authorList>
    </citation>
    <scope>NUCLEOTIDE SEQUENCE [LARGE SCALE GENOMIC DNA]</scope>
    <source>
        <strain evidence="1 2">DSM 25844</strain>
    </source>
</reference>
<dbReference type="EMBL" id="LABZ01000059">
    <property type="protein sequence ID" value="KMO42936.1"/>
    <property type="molecule type" value="Genomic_DNA"/>
</dbReference>
<evidence type="ECO:0000313" key="1">
    <source>
        <dbReference type="EMBL" id="KMO42936.1"/>
    </source>
</evidence>
<dbReference type="InterPro" id="IPR036188">
    <property type="entry name" value="FAD/NAD-bd_sf"/>
</dbReference>
<proteinExistence type="predicted"/>
<accession>A0A0J6VUG6</accession>
<keyword evidence="2" id="KW-1185">Reference proteome</keyword>
<protein>
    <recommendedName>
        <fullName evidence="3">FAD-dependent oxidoreductase</fullName>
    </recommendedName>
</protein>
<name>A0A0J6VUG6_9HYPH</name>